<dbReference type="EMBL" id="JBJUIK010000006">
    <property type="protein sequence ID" value="KAL3525200.1"/>
    <property type="molecule type" value="Genomic_DNA"/>
</dbReference>
<organism evidence="2 3">
    <name type="scientific">Cinchona calisaya</name>
    <dbReference type="NCBI Taxonomy" id="153742"/>
    <lineage>
        <taxon>Eukaryota</taxon>
        <taxon>Viridiplantae</taxon>
        <taxon>Streptophyta</taxon>
        <taxon>Embryophyta</taxon>
        <taxon>Tracheophyta</taxon>
        <taxon>Spermatophyta</taxon>
        <taxon>Magnoliopsida</taxon>
        <taxon>eudicotyledons</taxon>
        <taxon>Gunneridae</taxon>
        <taxon>Pentapetalae</taxon>
        <taxon>asterids</taxon>
        <taxon>lamiids</taxon>
        <taxon>Gentianales</taxon>
        <taxon>Rubiaceae</taxon>
        <taxon>Cinchonoideae</taxon>
        <taxon>Cinchoneae</taxon>
        <taxon>Cinchona</taxon>
    </lineage>
</organism>
<comment type="caution">
    <text evidence="2">The sequence shown here is derived from an EMBL/GenBank/DDBJ whole genome shotgun (WGS) entry which is preliminary data.</text>
</comment>
<dbReference type="InterPro" id="IPR018289">
    <property type="entry name" value="MULE_transposase_dom"/>
</dbReference>
<dbReference type="AlphaFoldDB" id="A0ABD3A0D6"/>
<dbReference type="Pfam" id="PF10551">
    <property type="entry name" value="MULE"/>
    <property type="match status" value="1"/>
</dbReference>
<keyword evidence="3" id="KW-1185">Reference proteome</keyword>
<dbReference type="PANTHER" id="PTHR47718">
    <property type="entry name" value="OS01G0519700 PROTEIN"/>
    <property type="match status" value="1"/>
</dbReference>
<feature type="domain" description="MULE transposase" evidence="1">
    <location>
        <begin position="111"/>
        <end position="206"/>
    </location>
</feature>
<dbReference type="Proteomes" id="UP001630127">
    <property type="component" value="Unassembled WGS sequence"/>
</dbReference>
<accession>A0ABD3A0D6</accession>
<evidence type="ECO:0000313" key="2">
    <source>
        <dbReference type="EMBL" id="KAL3525200.1"/>
    </source>
</evidence>
<sequence length="220" mass="25403">MSGHPSCRRFSKKEMQQIKEMSMAGIAQLQILISLRKSNPKLQAISRTVYNAEAKVQKESLMGRTVIQALFDEFGESGFIFDIVRDKKGHLTHLFFVHPYSIILTKSYSTVFVMDCTYKTKKYKMPLLEIVGVTSFSTSFYSCFVALNKEDKNDYIWALEGFRKILGVRNDPSIIVSDRDLALMNAIEVVFPSTRNLLCIWHIQKNILSKCKKYFDEKKE</sequence>
<gene>
    <name evidence="2" type="ORF">ACH5RR_013572</name>
</gene>
<reference evidence="2 3" key="1">
    <citation type="submission" date="2024-11" db="EMBL/GenBank/DDBJ databases">
        <title>A near-complete genome assembly of Cinchona calisaya.</title>
        <authorList>
            <person name="Lian D.C."/>
            <person name="Zhao X.W."/>
            <person name="Wei L."/>
        </authorList>
    </citation>
    <scope>NUCLEOTIDE SEQUENCE [LARGE SCALE GENOMIC DNA]</scope>
    <source>
        <tissue evidence="2">Nenye</tissue>
    </source>
</reference>
<evidence type="ECO:0000259" key="1">
    <source>
        <dbReference type="Pfam" id="PF10551"/>
    </source>
</evidence>
<dbReference type="PANTHER" id="PTHR47718:SF3">
    <property type="entry name" value="PROTEIN FAR1-RELATED SEQUENCE 5-LIKE"/>
    <property type="match status" value="1"/>
</dbReference>
<name>A0ABD3A0D6_9GENT</name>
<protein>
    <recommendedName>
        <fullName evidence="1">MULE transposase domain-containing protein</fullName>
    </recommendedName>
</protein>
<proteinExistence type="predicted"/>
<evidence type="ECO:0000313" key="3">
    <source>
        <dbReference type="Proteomes" id="UP001630127"/>
    </source>
</evidence>